<dbReference type="Proteomes" id="UP000583800">
    <property type="component" value="Unassembled WGS sequence"/>
</dbReference>
<dbReference type="RefSeq" id="WP_185089054.1">
    <property type="nucleotide sequence ID" value="NZ_JACHJB010000004.1"/>
</dbReference>
<feature type="transmembrane region" description="Helical" evidence="7">
    <location>
        <begin position="134"/>
        <end position="157"/>
    </location>
</feature>
<reference evidence="8 9" key="1">
    <citation type="submission" date="2020-08" db="EMBL/GenBank/DDBJ databases">
        <title>Sequencing the genomes of 1000 actinobacteria strains.</title>
        <authorList>
            <person name="Klenk H.-P."/>
        </authorList>
    </citation>
    <scope>NUCLEOTIDE SEQUENCE [LARGE SCALE GENOMIC DNA]</scope>
    <source>
        <strain evidence="8 9">DSM 45913</strain>
    </source>
</reference>
<dbReference type="EMBL" id="JACHJB010000004">
    <property type="protein sequence ID" value="MBB6351275.1"/>
    <property type="molecule type" value="Genomic_DNA"/>
</dbReference>
<feature type="transmembrane region" description="Helical" evidence="7">
    <location>
        <begin position="196"/>
        <end position="220"/>
    </location>
</feature>
<dbReference type="PANTHER" id="PTHR30250:SF11">
    <property type="entry name" value="O-ANTIGEN TRANSPORTER-RELATED"/>
    <property type="match status" value="1"/>
</dbReference>
<feature type="region of interest" description="Disordered" evidence="6">
    <location>
        <begin position="440"/>
        <end position="459"/>
    </location>
</feature>
<dbReference type="InterPro" id="IPR050833">
    <property type="entry name" value="Poly_Biosynth_Transport"/>
</dbReference>
<proteinExistence type="predicted"/>
<feature type="transmembrane region" description="Helical" evidence="7">
    <location>
        <begin position="169"/>
        <end position="190"/>
    </location>
</feature>
<keyword evidence="5 7" id="KW-0472">Membrane</keyword>
<feature type="compositionally biased region" description="Basic and acidic residues" evidence="6">
    <location>
        <begin position="446"/>
        <end position="459"/>
    </location>
</feature>
<feature type="transmembrane region" description="Helical" evidence="7">
    <location>
        <begin position="383"/>
        <end position="401"/>
    </location>
</feature>
<feature type="transmembrane region" description="Helical" evidence="7">
    <location>
        <begin position="62"/>
        <end position="89"/>
    </location>
</feature>
<keyword evidence="2" id="KW-1003">Cell membrane</keyword>
<evidence type="ECO:0000313" key="8">
    <source>
        <dbReference type="EMBL" id="MBB6351275.1"/>
    </source>
</evidence>
<evidence type="ECO:0000256" key="5">
    <source>
        <dbReference type="ARBA" id="ARBA00023136"/>
    </source>
</evidence>
<sequence>MSGDVRPAERPAGLRRWLPSDLNDPLLRNAYALMLNAGAGAAIGLGYWTVTARVFDEKDVGVGMAILAAMRFLAAITSFGFVGTVARFVPQSGRQTGRFVGTVYLAGAGLAVVACLVFLLTLPSWGETYSLLSGWTAGVIFTAMVIVWGICTLQDVVLTALRKAPWVPVANLIFWVIRFGVLAACAFALASSSGVAVSWVVFLAWIGPGLLVALCLNTIVFRRLIPQHARVTAADRLPPTRQIGRFLAGDYAGSIFTLLFNYGVPVLVAAQVTEEMNAYYGLTITLGAMLEMLSYTMASSLTVEGAFDSARLAENCRRALRRTFLILTPLVVAAAALAPVGLLLFGEGYAENATDLMRLIALAALPRAVVELYLGALRALRRAGMIVFVQFAMATLAIGGAQLLLPVYGITGVGMAIFGSQTIMALAVLPGLRRIAAGRSGSPEPARLHPPDHPDGVES</sequence>
<comment type="caution">
    <text evidence="8">The sequence shown here is derived from an EMBL/GenBank/DDBJ whole genome shotgun (WGS) entry which is preliminary data.</text>
</comment>
<feature type="transmembrane region" description="Helical" evidence="7">
    <location>
        <begin position="251"/>
        <end position="272"/>
    </location>
</feature>
<dbReference type="GO" id="GO:0005886">
    <property type="term" value="C:plasma membrane"/>
    <property type="evidence" value="ECO:0007669"/>
    <property type="project" value="UniProtKB-SubCell"/>
</dbReference>
<evidence type="ECO:0000313" key="9">
    <source>
        <dbReference type="Proteomes" id="UP000583800"/>
    </source>
</evidence>
<evidence type="ECO:0000256" key="3">
    <source>
        <dbReference type="ARBA" id="ARBA00022692"/>
    </source>
</evidence>
<comment type="subcellular location">
    <subcellularLocation>
        <location evidence="1">Cell membrane</location>
        <topology evidence="1">Multi-pass membrane protein</topology>
    </subcellularLocation>
</comment>
<organism evidence="8 9">
    <name type="scientific">Nonomuraea muscovyensis</name>
    <dbReference type="NCBI Taxonomy" id="1124761"/>
    <lineage>
        <taxon>Bacteria</taxon>
        <taxon>Bacillati</taxon>
        <taxon>Actinomycetota</taxon>
        <taxon>Actinomycetes</taxon>
        <taxon>Streptosporangiales</taxon>
        <taxon>Streptosporangiaceae</taxon>
        <taxon>Nonomuraea</taxon>
    </lineage>
</organism>
<protein>
    <submittedName>
        <fullName evidence="8">O-antigen/teichoic acid export membrane protein</fullName>
    </submittedName>
</protein>
<evidence type="ECO:0000256" key="6">
    <source>
        <dbReference type="SAM" id="MobiDB-lite"/>
    </source>
</evidence>
<evidence type="ECO:0000256" key="7">
    <source>
        <dbReference type="SAM" id="Phobius"/>
    </source>
</evidence>
<feature type="transmembrane region" description="Helical" evidence="7">
    <location>
        <begin position="278"/>
        <end position="303"/>
    </location>
</feature>
<accession>A0A7X0F2X1</accession>
<dbReference type="AlphaFoldDB" id="A0A7X0F2X1"/>
<dbReference type="PANTHER" id="PTHR30250">
    <property type="entry name" value="PST FAMILY PREDICTED COLANIC ACID TRANSPORTER"/>
    <property type="match status" value="1"/>
</dbReference>
<keyword evidence="3 7" id="KW-0812">Transmembrane</keyword>
<feature type="transmembrane region" description="Helical" evidence="7">
    <location>
        <begin position="407"/>
        <end position="429"/>
    </location>
</feature>
<keyword evidence="4 7" id="KW-1133">Transmembrane helix</keyword>
<feature type="transmembrane region" description="Helical" evidence="7">
    <location>
        <begin position="101"/>
        <end position="122"/>
    </location>
</feature>
<feature type="transmembrane region" description="Helical" evidence="7">
    <location>
        <begin position="30"/>
        <end position="50"/>
    </location>
</feature>
<evidence type="ECO:0000256" key="2">
    <source>
        <dbReference type="ARBA" id="ARBA00022475"/>
    </source>
</evidence>
<gene>
    <name evidence="8" type="ORF">FHU36_007858</name>
</gene>
<keyword evidence="9" id="KW-1185">Reference proteome</keyword>
<feature type="transmembrane region" description="Helical" evidence="7">
    <location>
        <begin position="356"/>
        <end position="376"/>
    </location>
</feature>
<evidence type="ECO:0000256" key="1">
    <source>
        <dbReference type="ARBA" id="ARBA00004651"/>
    </source>
</evidence>
<evidence type="ECO:0000256" key="4">
    <source>
        <dbReference type="ARBA" id="ARBA00022989"/>
    </source>
</evidence>
<name>A0A7X0F2X1_9ACTN</name>
<feature type="transmembrane region" description="Helical" evidence="7">
    <location>
        <begin position="324"/>
        <end position="344"/>
    </location>
</feature>